<evidence type="ECO:0000313" key="1">
    <source>
        <dbReference type="EMBL" id="KAA8786452.1"/>
    </source>
</evidence>
<comment type="caution">
    <text evidence="1">The sequence shown here is derived from an EMBL/GenBank/DDBJ whole genome shotgun (WGS) entry which is preliminary data.</text>
</comment>
<name>A0A5M9WY71_PAEAM</name>
<protein>
    <submittedName>
        <fullName evidence="1">Uncharacterized protein</fullName>
    </submittedName>
</protein>
<dbReference type="AlphaFoldDB" id="A0A5M9WY71"/>
<dbReference type="Proteomes" id="UP000323664">
    <property type="component" value="Unassembled WGS sequence"/>
</dbReference>
<accession>A0A5M9WY71</accession>
<dbReference type="InterPro" id="IPR027304">
    <property type="entry name" value="Trigger_fact/SurA_dom_sf"/>
</dbReference>
<dbReference type="EMBL" id="RIAS01000014">
    <property type="protein sequence ID" value="KAA8786452.1"/>
    <property type="molecule type" value="Genomic_DNA"/>
</dbReference>
<dbReference type="OrthoDB" id="2660811at2"/>
<dbReference type="SUPFAM" id="SSF109998">
    <property type="entry name" value="Triger factor/SurA peptide-binding domain-like"/>
    <property type="match status" value="1"/>
</dbReference>
<reference evidence="1 2" key="1">
    <citation type="journal article" date="2019" name="J. Ind. Microbiol. Biotechnol.">
        <title>Paenibacillus amylolyticus 27C64 has a diverse set of carbohydrate-active enzymes and complete pectin deconstruction system.</title>
        <authorList>
            <person name="Keggi C."/>
            <person name="Doran-Peterson J."/>
        </authorList>
    </citation>
    <scope>NUCLEOTIDE SEQUENCE [LARGE SCALE GENOMIC DNA]</scope>
    <source>
        <strain evidence="1 2">27C64</strain>
    </source>
</reference>
<dbReference type="RefSeq" id="WP_123066164.1">
    <property type="nucleotide sequence ID" value="NZ_RIAS01000014.1"/>
</dbReference>
<proteinExistence type="predicted"/>
<evidence type="ECO:0000313" key="2">
    <source>
        <dbReference type="Proteomes" id="UP000323664"/>
    </source>
</evidence>
<organism evidence="1 2">
    <name type="scientific">Paenibacillus amylolyticus</name>
    <dbReference type="NCBI Taxonomy" id="1451"/>
    <lineage>
        <taxon>Bacteria</taxon>
        <taxon>Bacillati</taxon>
        <taxon>Bacillota</taxon>
        <taxon>Bacilli</taxon>
        <taxon>Bacillales</taxon>
        <taxon>Paenibacillaceae</taxon>
        <taxon>Paenibacillus</taxon>
    </lineage>
</organism>
<gene>
    <name evidence="1" type="ORF">EC604_21705</name>
</gene>
<sequence length="229" mass="25732">MKKKLLSIMVGVFAAVLVTGSVIYSQSTIPREQIKEGFDKIQLSLENGKMNRSLAAQSPLVVGDGIEITRDRFVFYKKSSELLSGLNNNNNSLLKQATQSDDDIINELIKSDLTVQNAKNLGLEATDQEINDVITAEKAALNDPDLDSDNYLVKELMSNRIRITGLTEDEFWNSEETRYGYEKAILLGKLFDQLVKEGKINDINDFDAYQNQLLEASKDKLEINYSVIK</sequence>